<dbReference type="RefSeq" id="WP_166947498.1">
    <property type="nucleotide sequence ID" value="NZ_JAASQI010000001.1"/>
</dbReference>
<dbReference type="Proteomes" id="UP001429580">
    <property type="component" value="Unassembled WGS sequence"/>
</dbReference>
<keyword evidence="4" id="KW-1185">Reference proteome</keyword>
<feature type="region of interest" description="Disordered" evidence="1">
    <location>
        <begin position="1"/>
        <end position="32"/>
    </location>
</feature>
<dbReference type="EMBL" id="JAASQI010000001">
    <property type="protein sequence ID" value="NIJ56475.1"/>
    <property type="molecule type" value="Genomic_DNA"/>
</dbReference>
<evidence type="ECO:0000313" key="3">
    <source>
        <dbReference type="EMBL" id="NIJ56475.1"/>
    </source>
</evidence>
<accession>A0ABX0UX90</accession>
<evidence type="ECO:0000256" key="1">
    <source>
        <dbReference type="SAM" id="MobiDB-lite"/>
    </source>
</evidence>
<evidence type="ECO:0000256" key="2">
    <source>
        <dbReference type="SAM" id="Phobius"/>
    </source>
</evidence>
<name>A0ABX0UX90_9HYPH</name>
<evidence type="ECO:0000313" key="4">
    <source>
        <dbReference type="Proteomes" id="UP001429580"/>
    </source>
</evidence>
<gene>
    <name evidence="3" type="ORF">FHS82_000288</name>
</gene>
<organism evidence="3 4">
    <name type="scientific">Pseudochelatococcus lubricantis</name>
    <dbReference type="NCBI Taxonomy" id="1538102"/>
    <lineage>
        <taxon>Bacteria</taxon>
        <taxon>Pseudomonadati</taxon>
        <taxon>Pseudomonadota</taxon>
        <taxon>Alphaproteobacteria</taxon>
        <taxon>Hyphomicrobiales</taxon>
        <taxon>Chelatococcaceae</taxon>
        <taxon>Pseudochelatococcus</taxon>
    </lineage>
</organism>
<proteinExistence type="predicted"/>
<reference evidence="3 4" key="1">
    <citation type="submission" date="2020-03" db="EMBL/GenBank/DDBJ databases">
        <title>Genomic Encyclopedia of Type Strains, Phase IV (KMG-IV): sequencing the most valuable type-strain genomes for metagenomic binning, comparative biology and taxonomic classification.</title>
        <authorList>
            <person name="Goeker M."/>
        </authorList>
    </citation>
    <scope>NUCLEOTIDE SEQUENCE [LARGE SCALE GENOMIC DNA]</scope>
    <source>
        <strain evidence="3 4">DSM 103870</strain>
    </source>
</reference>
<protein>
    <submittedName>
        <fullName evidence="3">Uncharacterized protein</fullName>
    </submittedName>
</protein>
<keyword evidence="2" id="KW-1133">Transmembrane helix</keyword>
<keyword evidence="2" id="KW-0812">Transmembrane</keyword>
<keyword evidence="2" id="KW-0472">Membrane</keyword>
<comment type="caution">
    <text evidence="3">The sequence shown here is derived from an EMBL/GenBank/DDBJ whole genome shotgun (WGS) entry which is preliminary data.</text>
</comment>
<sequence>MSGGATHGKQGADKTVPAGAPEGVRLSPEERRRQRARNVAIGLALGGLFVLFYILTIARLGSNVFNRPL</sequence>
<feature type="transmembrane region" description="Helical" evidence="2">
    <location>
        <begin position="39"/>
        <end position="60"/>
    </location>
</feature>